<evidence type="ECO:0000259" key="9">
    <source>
        <dbReference type="Pfam" id="PF04696"/>
    </source>
</evidence>
<comment type="subcellular location">
    <subcellularLocation>
        <location evidence="1">Nucleus</location>
    </subcellularLocation>
</comment>
<feature type="compositionally biased region" description="Gly residues" evidence="8">
    <location>
        <begin position="362"/>
        <end position="372"/>
    </location>
</feature>
<dbReference type="InterPro" id="IPR006786">
    <property type="entry name" value="Pinin_SDK_MemA"/>
</dbReference>
<feature type="compositionally biased region" description="Basic and acidic residues" evidence="8">
    <location>
        <begin position="376"/>
        <end position="390"/>
    </location>
</feature>
<proteinExistence type="inferred from homology"/>
<dbReference type="Proteomes" id="UP000355283">
    <property type="component" value="Unassembled WGS sequence"/>
</dbReference>
<dbReference type="GO" id="GO:0071013">
    <property type="term" value="C:catalytic step 2 spliceosome"/>
    <property type="evidence" value="ECO:0007669"/>
    <property type="project" value="TreeGrafter"/>
</dbReference>
<keyword evidence="5" id="KW-0804">Transcription</keyword>
<keyword evidence="6" id="KW-0508">mRNA splicing</keyword>
<name>A0A4D9CWH8_9STRA</name>
<dbReference type="AlphaFoldDB" id="A0A4D9CWH8"/>
<evidence type="ECO:0000256" key="7">
    <source>
        <dbReference type="ARBA" id="ARBA00023242"/>
    </source>
</evidence>
<evidence type="ECO:0000256" key="1">
    <source>
        <dbReference type="ARBA" id="ARBA00004123"/>
    </source>
</evidence>
<evidence type="ECO:0000256" key="8">
    <source>
        <dbReference type="SAM" id="MobiDB-lite"/>
    </source>
</evidence>
<dbReference type="PANTHER" id="PTHR12707">
    <property type="entry name" value="PINN"/>
    <property type="match status" value="1"/>
</dbReference>
<feature type="compositionally biased region" description="Acidic residues" evidence="8">
    <location>
        <begin position="108"/>
        <end position="118"/>
    </location>
</feature>
<comment type="caution">
    <text evidence="10">The sequence shown here is derived from an EMBL/GenBank/DDBJ whole genome shotgun (WGS) entry which is preliminary data.</text>
</comment>
<keyword evidence="4" id="KW-0805">Transcription regulation</keyword>
<feature type="compositionally biased region" description="Gly residues" evidence="8">
    <location>
        <begin position="391"/>
        <end position="400"/>
    </location>
</feature>
<accession>A0A4D9CWH8</accession>
<gene>
    <name evidence="10" type="ORF">NSK_007130</name>
</gene>
<comment type="similarity">
    <text evidence="2">Belongs to the pinin family.</text>
</comment>
<evidence type="ECO:0000256" key="5">
    <source>
        <dbReference type="ARBA" id="ARBA00023163"/>
    </source>
</evidence>
<dbReference type="GO" id="GO:0008380">
    <property type="term" value="P:RNA splicing"/>
    <property type="evidence" value="ECO:0007669"/>
    <property type="project" value="UniProtKB-KW"/>
</dbReference>
<dbReference type="OrthoDB" id="79455at2759"/>
<feature type="domain" description="Pinin/SDK/MemA protein" evidence="9">
    <location>
        <begin position="189"/>
        <end position="318"/>
    </location>
</feature>
<evidence type="ECO:0000256" key="4">
    <source>
        <dbReference type="ARBA" id="ARBA00023015"/>
    </source>
</evidence>
<evidence type="ECO:0000256" key="6">
    <source>
        <dbReference type="ARBA" id="ARBA00023187"/>
    </source>
</evidence>
<reference evidence="10 11" key="1">
    <citation type="submission" date="2019-01" db="EMBL/GenBank/DDBJ databases">
        <title>Nuclear Genome Assembly of the Microalgal Biofuel strain Nannochloropsis salina CCMP1776.</title>
        <authorList>
            <person name="Hovde B."/>
        </authorList>
    </citation>
    <scope>NUCLEOTIDE SEQUENCE [LARGE SCALE GENOMIC DNA]</scope>
    <source>
        <strain evidence="10 11">CCMP1776</strain>
    </source>
</reference>
<keyword evidence="11" id="KW-1185">Reference proteome</keyword>
<dbReference type="EMBL" id="SDOX01000122">
    <property type="protein sequence ID" value="TFJ81883.1"/>
    <property type="molecule type" value="Genomic_DNA"/>
</dbReference>
<keyword evidence="7" id="KW-0539">Nucleus</keyword>
<dbReference type="GO" id="GO:0006397">
    <property type="term" value="P:mRNA processing"/>
    <property type="evidence" value="ECO:0007669"/>
    <property type="project" value="UniProtKB-KW"/>
</dbReference>
<feature type="region of interest" description="Disordered" evidence="8">
    <location>
        <begin position="319"/>
        <end position="440"/>
    </location>
</feature>
<evidence type="ECO:0000256" key="3">
    <source>
        <dbReference type="ARBA" id="ARBA00022664"/>
    </source>
</evidence>
<sequence length="440" mass="47038">MSTAEDPSSTVASLQAKLGEIHKERQALEKKLGGGLGPSARGPRRPPGGHEHGDGVGVASRGNAFGAQGHPRAGQRDGGLSARVGEKRGRLASAVAVPGEEGKKGEEEGGGDDGEGDDGEGRGAGRAQKLARGEGNTQRRVGRSSVVVLPQADAAPRAALRTRRSEVYEATELPEAEKGEVKEIYKTDEVQKRDRRMFGALMGHLGAAQARLRQDTGASGILKKQREVLTNVSEKDREMAEKRRAQKAEEQAAARRGEGKERAWLEVRQKTVEKELDCARYRDYWRAFSGFILTDTEPRLFYVPARMTEALEKLVEKTRGEMEAKVGRKEEEKDESVRELERAFREKWGQAEKVGEERAGGEVDGSGGLGGEGEGEGEREGAGEGEREGAGEGAAEGGAEGTAPAASSSTDEEREEERGGNGEEAEEEREGVAAANEGAA</sequence>
<evidence type="ECO:0000313" key="11">
    <source>
        <dbReference type="Proteomes" id="UP000355283"/>
    </source>
</evidence>
<dbReference type="InterPro" id="IPR039853">
    <property type="entry name" value="Pinin"/>
</dbReference>
<feature type="region of interest" description="Disordered" evidence="8">
    <location>
        <begin position="18"/>
        <end position="148"/>
    </location>
</feature>
<dbReference type="Pfam" id="PF04696">
    <property type="entry name" value="Pinin_SDK_memA"/>
    <property type="match status" value="1"/>
</dbReference>
<organism evidence="10 11">
    <name type="scientific">Nannochloropsis salina CCMP1776</name>
    <dbReference type="NCBI Taxonomy" id="1027361"/>
    <lineage>
        <taxon>Eukaryota</taxon>
        <taxon>Sar</taxon>
        <taxon>Stramenopiles</taxon>
        <taxon>Ochrophyta</taxon>
        <taxon>Eustigmatophyceae</taxon>
        <taxon>Eustigmatales</taxon>
        <taxon>Monodopsidaceae</taxon>
        <taxon>Microchloropsis</taxon>
        <taxon>Microchloropsis salina</taxon>
    </lineage>
</organism>
<feature type="compositionally biased region" description="Basic and acidic residues" evidence="8">
    <location>
        <begin position="19"/>
        <end position="32"/>
    </location>
</feature>
<evidence type="ECO:0000313" key="10">
    <source>
        <dbReference type="EMBL" id="TFJ81883.1"/>
    </source>
</evidence>
<evidence type="ECO:0000256" key="2">
    <source>
        <dbReference type="ARBA" id="ARBA00010386"/>
    </source>
</evidence>
<keyword evidence="3" id="KW-0507">mRNA processing</keyword>
<feature type="compositionally biased region" description="Basic and acidic residues" evidence="8">
    <location>
        <begin position="319"/>
        <end position="361"/>
    </location>
</feature>
<dbReference type="PANTHER" id="PTHR12707:SF0">
    <property type="entry name" value="PININ"/>
    <property type="match status" value="1"/>
</dbReference>
<protein>
    <recommendedName>
        <fullName evidence="9">Pinin/SDK/MemA protein domain-containing protein</fullName>
    </recommendedName>
</protein>